<keyword evidence="1" id="KW-0812">Transmembrane</keyword>
<reference evidence="3" key="1">
    <citation type="submission" date="2020-04" db="EMBL/GenBank/DDBJ databases">
        <title>Analysis of mating type loci in Filobasidium floriforme.</title>
        <authorList>
            <person name="Nowrousian M."/>
        </authorList>
    </citation>
    <scope>NUCLEOTIDE SEQUENCE</scope>
    <source>
        <strain evidence="3">CBS 6242</strain>
    </source>
</reference>
<dbReference type="PANTHER" id="PTHR34814">
    <property type="entry name" value="NITROSOGUANIDINE RESISTANCE PROTEIN SNG1"/>
    <property type="match status" value="1"/>
</dbReference>
<organism evidence="3 4">
    <name type="scientific">Filobasidium floriforme</name>
    <dbReference type="NCBI Taxonomy" id="5210"/>
    <lineage>
        <taxon>Eukaryota</taxon>
        <taxon>Fungi</taxon>
        <taxon>Dikarya</taxon>
        <taxon>Basidiomycota</taxon>
        <taxon>Agaricomycotina</taxon>
        <taxon>Tremellomycetes</taxon>
        <taxon>Filobasidiales</taxon>
        <taxon>Filobasidiaceae</taxon>
        <taxon>Filobasidium</taxon>
    </lineage>
</organism>
<feature type="transmembrane region" description="Helical" evidence="1">
    <location>
        <begin position="321"/>
        <end position="343"/>
    </location>
</feature>
<dbReference type="EMBL" id="JABELV010000150">
    <property type="protein sequence ID" value="KAG7529435.1"/>
    <property type="molecule type" value="Genomic_DNA"/>
</dbReference>
<dbReference type="GO" id="GO:0016020">
    <property type="term" value="C:membrane"/>
    <property type="evidence" value="ECO:0007669"/>
    <property type="project" value="TreeGrafter"/>
</dbReference>
<dbReference type="Proteomes" id="UP000812966">
    <property type="component" value="Unassembled WGS sequence"/>
</dbReference>
<feature type="transmembrane region" description="Helical" evidence="1">
    <location>
        <begin position="403"/>
        <end position="429"/>
    </location>
</feature>
<gene>
    <name evidence="3" type="ORF">FFLO_05663</name>
</gene>
<evidence type="ECO:0000259" key="2">
    <source>
        <dbReference type="Pfam" id="PF12051"/>
    </source>
</evidence>
<accession>A0A8K0JH02</accession>
<evidence type="ECO:0000313" key="4">
    <source>
        <dbReference type="Proteomes" id="UP000812966"/>
    </source>
</evidence>
<evidence type="ECO:0000313" key="3">
    <source>
        <dbReference type="EMBL" id="KAG7529435.1"/>
    </source>
</evidence>
<sequence length="441" mass="48629">MSHISATTKDPAHFESDLELKSNTLQPRPDVPLPQHPLKKKAIQTLLAAGTLTMIVIWANVLWLFGSLYNAHSYVHRLEVLVVDFDGGLIGSALTTSIQSIAARPGVPTFTFLSARETSLEQVRDKVWHGDVWAAVWANAGQTEAFNSYLTTNASSTSGATPSYDPSAAYTYTGLQTRYFTVWSSYVLPVLLEATGTAGGIVNTALQSVYRDRSGFDGARRSVLANPTGATFENVSPMPFTVRVLLNTVGVVIIILFQFFFLMGQNGIFTGMGLYRNTSTKTLLTLKYPIKIVWTLLTSLSVAGLCQVFDEGYRLGGKNFIALWAVVWVFALISYSTVAFLLAVIPLSFLTNFILTLIMTSVAATVFPIDVQNVFYRISYIYPSHAYWQVAMTIYGRGSYNRLYIYLPVLATWLIVGEIVYCLGAVVLARKSRKPVSEEGH</sequence>
<feature type="domain" description="DUF3533" evidence="2">
    <location>
        <begin position="52"/>
        <end position="416"/>
    </location>
</feature>
<dbReference type="Pfam" id="PF12051">
    <property type="entry name" value="DUF3533"/>
    <property type="match status" value="1"/>
</dbReference>
<name>A0A8K0JH02_9TREE</name>
<feature type="transmembrane region" description="Helical" evidence="1">
    <location>
        <begin position="42"/>
        <end position="65"/>
    </location>
</feature>
<dbReference type="InterPro" id="IPR022703">
    <property type="entry name" value="DUF3533"/>
</dbReference>
<feature type="transmembrane region" description="Helical" evidence="1">
    <location>
        <begin position="349"/>
        <end position="367"/>
    </location>
</feature>
<dbReference type="PANTHER" id="PTHR34814:SF2">
    <property type="entry name" value="DUF3533 DOMAIN-CONTAINING PROTEIN"/>
    <property type="match status" value="1"/>
</dbReference>
<feature type="transmembrane region" description="Helical" evidence="1">
    <location>
        <begin position="288"/>
        <end position="309"/>
    </location>
</feature>
<dbReference type="InterPro" id="IPR053001">
    <property type="entry name" value="MNNG_permease-like"/>
</dbReference>
<proteinExistence type="predicted"/>
<keyword evidence="1" id="KW-0472">Membrane</keyword>
<comment type="caution">
    <text evidence="3">The sequence shown here is derived from an EMBL/GenBank/DDBJ whole genome shotgun (WGS) entry which is preliminary data.</text>
</comment>
<dbReference type="AlphaFoldDB" id="A0A8K0JH02"/>
<protein>
    <recommendedName>
        <fullName evidence="2">DUF3533 domain-containing protein</fullName>
    </recommendedName>
</protein>
<evidence type="ECO:0000256" key="1">
    <source>
        <dbReference type="SAM" id="Phobius"/>
    </source>
</evidence>
<feature type="transmembrane region" description="Helical" evidence="1">
    <location>
        <begin position="244"/>
        <end position="268"/>
    </location>
</feature>
<dbReference type="OrthoDB" id="2140105at2759"/>
<keyword evidence="1" id="KW-1133">Transmembrane helix</keyword>
<keyword evidence="4" id="KW-1185">Reference proteome</keyword>